<dbReference type="EMBL" id="CM046509">
    <property type="protein sequence ID" value="KAI8663406.1"/>
    <property type="molecule type" value="Genomic_DNA"/>
</dbReference>
<dbReference type="Proteomes" id="UP001065298">
    <property type="component" value="Chromosome 7"/>
</dbReference>
<comment type="caution">
    <text evidence="1">The sequence shown here is derived from an EMBL/GenBank/DDBJ whole genome shotgun (WGS) entry which is preliminary data.</text>
</comment>
<gene>
    <name evidence="1" type="ORF">NCS57_00941400</name>
</gene>
<accession>A0ACC0QRM4</accession>
<name>A0ACC0QRM4_9HYPO</name>
<evidence type="ECO:0000313" key="1">
    <source>
        <dbReference type="EMBL" id="KAI8663406.1"/>
    </source>
</evidence>
<proteinExistence type="predicted"/>
<protein>
    <submittedName>
        <fullName evidence="1">NACHT domain-containing protein</fullName>
    </submittedName>
</protein>
<keyword evidence="2" id="KW-1185">Reference proteome</keyword>
<reference evidence="1" key="1">
    <citation type="submission" date="2022-06" db="EMBL/GenBank/DDBJ databases">
        <title>Fusarium solani species complex genomes reveal bases of compartmentalisation and animal pathogenesis.</title>
        <authorList>
            <person name="Tsai I.J."/>
        </authorList>
    </citation>
    <scope>NUCLEOTIDE SEQUENCE</scope>
    <source>
        <strain evidence="1">Fu6.1</strain>
    </source>
</reference>
<sequence>MSGMEPLAALGLACNIMQLLSFGGEAISLCRKVYKTGEIDPSLKDYSGQTAKICENLNDTLTQRQLNLEPDALALQQRATMCKAAADRLNRELELLTPTIGASGWRRGFTAPIKAIRHKHHLSELEKDLDNLKSGLDTQLLVKIFDLVDPAKLKTEILAESKGLLATTLQQVASGQQDLSQQILKALEGAQDRLNSEYLRNQRMIEQHMAATTRDLRHERTRVQQEKSDNEKRRDWDQLLKSLHFDARTERVNMIRQEYSDTCRWIFRPSTEYGLASDHNPQQGYPGSHPQTWPCFTTWLQSKGQPIYWICGKPGSGKSTLMKFIASDESPIRDSLEQWQPDVQLLSHYFWLAGSPMQNNIKGFLCSLVYQVLSQDVSAALNLLESNPDIARKSSAVDWDPTELRRILINLTHQPAKSFCIFIDSLDELSPEESPRDLIDIITEPQSPQIKLCLSSRPEPAMKMYLGHYPTLPMHIFIQDDIRKYAEGILNQAMSHRYDTFEVDRIVDELVSEADGVFLWTVLVTRSLERGIENGDSHQLLVERLRQMPKSISELYSSMWQRCEDDPETYQKGFSQFMNLMILASKRGMICLEHDNTVTVFELMAATNTRFLDKYLNRDDQVSKEELDLLCRDTRNFIEAWSAGLLMVAMIPFGADGDSGPYCDLEFYIHMRVWYVHRTARDFLLDEAEGQKLWKRVDVSREDLKAKLVKACLMRCQLWRSRDQQHEFVEHFFISIDPSEGSGDAAYVPQNTLPDIEKAFYKGYCQMSLLGQVLNKHGGLEIKFLEVAADYGFCDYVFRRIQEMQQNGQLKAQDFASLLYAYCGRRVGQDSGDPYFVARERLIQSLLSLGLPSFAKLRFSTDFNLSRSLLLTYLFSFLEEYPSLSAVEEAVTTLALLWEQAPSIQNAYVQLVVRFLKFPGEDHASVALRVGTTRSLRHYKGPLVVMRVNVPYLVMAIGSLVHPSLCIPGTLSKKEEPSAQAILISIGEEIWRVEDYYPIESKEDSRKIMEFITPLLHRKHGSGLQKTRKMQRTEWRKLWQILRQIASEAKPLNVGVDIESDEDTMCERFAYVKSDETCERVDAAVDEFLSDKVIQLSPPWW</sequence>
<organism evidence="1 2">
    <name type="scientific">Fusarium keratoplasticum</name>
    <dbReference type="NCBI Taxonomy" id="1328300"/>
    <lineage>
        <taxon>Eukaryota</taxon>
        <taxon>Fungi</taxon>
        <taxon>Dikarya</taxon>
        <taxon>Ascomycota</taxon>
        <taxon>Pezizomycotina</taxon>
        <taxon>Sordariomycetes</taxon>
        <taxon>Hypocreomycetidae</taxon>
        <taxon>Hypocreales</taxon>
        <taxon>Nectriaceae</taxon>
        <taxon>Fusarium</taxon>
        <taxon>Fusarium solani species complex</taxon>
    </lineage>
</organism>
<evidence type="ECO:0000313" key="2">
    <source>
        <dbReference type="Proteomes" id="UP001065298"/>
    </source>
</evidence>